<evidence type="ECO:0000259" key="4">
    <source>
        <dbReference type="Pfam" id="PF07238"/>
    </source>
</evidence>
<sequence>MSDPINSPQPPKVLKTPVEIHANLRQLLQNHDPLIITFHERNQQFRTYLVEVDRDRGLLALDEMIPSDGERFLNNGELFHVESSHDGVRIAWDCDQPADIGELEGTRCYWCSLPTEMLYHQRRNAYRAITLPGQPVSVELSGERLSLVLKGQLIDISATGCKLRFPGDISARLHSGEVYERLTIQLPFGTLVTPIEIRHAVHDVKLDATFAGTRFHRIGGLEQRNIERFVYQLQREARRTDKDDL</sequence>
<comment type="caution">
    <text evidence="6">The sequence shown here is derived from an EMBL/GenBank/DDBJ whole genome shotgun (WGS) entry which is preliminary data.</text>
</comment>
<organism evidence="6 7">
    <name type="scientific">Pseudomonas mangiferae</name>
    <dbReference type="NCBI Taxonomy" id="2593654"/>
    <lineage>
        <taxon>Bacteria</taxon>
        <taxon>Pseudomonadati</taxon>
        <taxon>Pseudomonadota</taxon>
        <taxon>Gammaproteobacteria</taxon>
        <taxon>Pseudomonadales</taxon>
        <taxon>Pseudomonadaceae</taxon>
        <taxon>Pseudomonas</taxon>
    </lineage>
</organism>
<dbReference type="GO" id="GO:0035438">
    <property type="term" value="F:cyclic-di-GMP binding"/>
    <property type="evidence" value="ECO:0007669"/>
    <property type="project" value="InterPro"/>
</dbReference>
<dbReference type="Proteomes" id="UP000315235">
    <property type="component" value="Unassembled WGS sequence"/>
</dbReference>
<dbReference type="OrthoDB" id="6746848at2"/>
<dbReference type="Pfam" id="PF07317">
    <property type="entry name" value="PilZN"/>
    <property type="match status" value="1"/>
</dbReference>
<dbReference type="InterPro" id="IPR009926">
    <property type="entry name" value="T3SS_YcgR_PilZN"/>
</dbReference>
<dbReference type="InterPro" id="IPR012349">
    <property type="entry name" value="Split_barrel_FMN-bd"/>
</dbReference>
<evidence type="ECO:0000256" key="1">
    <source>
        <dbReference type="ARBA" id="ARBA00022636"/>
    </source>
</evidence>
<dbReference type="RefSeq" id="WP_143489817.1">
    <property type="nucleotide sequence ID" value="NZ_VJOY01000017.1"/>
</dbReference>
<dbReference type="Pfam" id="PF07238">
    <property type="entry name" value="PilZ"/>
    <property type="match status" value="1"/>
</dbReference>
<gene>
    <name evidence="6" type="ORF">FM069_18305</name>
</gene>
<protein>
    <submittedName>
        <fullName evidence="6">Pilus assembly protein PilZ</fullName>
    </submittedName>
</protein>
<evidence type="ECO:0000313" key="6">
    <source>
        <dbReference type="EMBL" id="TRX73271.1"/>
    </source>
</evidence>
<keyword evidence="1" id="KW-0973">c-di-GMP</keyword>
<accession>A0A553GUV1</accession>
<evidence type="ECO:0000259" key="5">
    <source>
        <dbReference type="Pfam" id="PF07317"/>
    </source>
</evidence>
<dbReference type="AlphaFoldDB" id="A0A553GUV1"/>
<keyword evidence="3" id="KW-0975">Bacterial flagellum</keyword>
<dbReference type="EMBL" id="VJOY01000017">
    <property type="protein sequence ID" value="TRX73271.1"/>
    <property type="molecule type" value="Genomic_DNA"/>
</dbReference>
<feature type="domain" description="PilZ" evidence="4">
    <location>
        <begin position="121"/>
        <end position="232"/>
    </location>
</feature>
<keyword evidence="2" id="KW-0547">Nucleotide-binding</keyword>
<evidence type="ECO:0000256" key="3">
    <source>
        <dbReference type="ARBA" id="ARBA00023143"/>
    </source>
</evidence>
<name>A0A553GUV1_9PSED</name>
<dbReference type="Gene3D" id="2.40.10.220">
    <property type="entry name" value="predicted glycosyltransferase like domains"/>
    <property type="match status" value="1"/>
</dbReference>
<feature type="domain" description="Type III secretion system flagellar brake protein YcgR PilZN" evidence="5">
    <location>
        <begin position="14"/>
        <end position="118"/>
    </location>
</feature>
<proteinExistence type="predicted"/>
<reference evidence="6 7" key="1">
    <citation type="submission" date="2019-07" db="EMBL/GenBank/DDBJ databases">
        <title>Pseudomonas mangiferae sp. nov., isolated from bark of mango tree in Thailand.</title>
        <authorList>
            <person name="Srisuk N."/>
            <person name="Anurat P."/>
        </authorList>
    </citation>
    <scope>NUCLEOTIDE SEQUENCE [LARGE SCALE GENOMIC DNA]</scope>
    <source>
        <strain evidence="6 7">DMKU_BBB3-04</strain>
    </source>
</reference>
<evidence type="ECO:0000256" key="2">
    <source>
        <dbReference type="ARBA" id="ARBA00022741"/>
    </source>
</evidence>
<evidence type="ECO:0000313" key="7">
    <source>
        <dbReference type="Proteomes" id="UP000315235"/>
    </source>
</evidence>
<keyword evidence="7" id="KW-1185">Reference proteome</keyword>
<dbReference type="InterPro" id="IPR009875">
    <property type="entry name" value="PilZ_domain"/>
</dbReference>
<dbReference type="Gene3D" id="2.30.110.10">
    <property type="entry name" value="Electron Transport, Fmn-binding Protein, Chain A"/>
    <property type="match status" value="1"/>
</dbReference>